<dbReference type="EMBL" id="CACVBM020001148">
    <property type="protein sequence ID" value="CAA7034485.1"/>
    <property type="molecule type" value="Genomic_DNA"/>
</dbReference>
<dbReference type="InterPro" id="IPR027417">
    <property type="entry name" value="P-loop_NTPase"/>
</dbReference>
<dbReference type="InterPro" id="IPR058192">
    <property type="entry name" value="WHD_ROQ1-like"/>
</dbReference>
<evidence type="ECO:0000313" key="5">
    <source>
        <dbReference type="EMBL" id="CAA7034485.1"/>
    </source>
</evidence>
<dbReference type="SUPFAM" id="SSF52540">
    <property type="entry name" value="P-loop containing nucleoside triphosphate hydrolases"/>
    <property type="match status" value="1"/>
</dbReference>
<keyword evidence="2" id="KW-0677">Repeat</keyword>
<dbReference type="SUPFAM" id="SSF52058">
    <property type="entry name" value="L domain-like"/>
    <property type="match status" value="1"/>
</dbReference>
<protein>
    <recommendedName>
        <fullName evidence="4">Disease resistance protein Roq1-like winged-helix domain-containing protein</fullName>
    </recommendedName>
</protein>
<dbReference type="AlphaFoldDB" id="A0A6D2J3S5"/>
<dbReference type="InterPro" id="IPR044974">
    <property type="entry name" value="Disease_R_plants"/>
</dbReference>
<evidence type="ECO:0000256" key="2">
    <source>
        <dbReference type="ARBA" id="ARBA00022737"/>
    </source>
</evidence>
<proteinExistence type="predicted"/>
<dbReference type="Proteomes" id="UP000467841">
    <property type="component" value="Unassembled WGS sequence"/>
</dbReference>
<dbReference type="Gene3D" id="3.80.10.10">
    <property type="entry name" value="Ribonuclease Inhibitor"/>
    <property type="match status" value="2"/>
</dbReference>
<dbReference type="OrthoDB" id="27842at2759"/>
<reference evidence="5" key="1">
    <citation type="submission" date="2020-01" db="EMBL/GenBank/DDBJ databases">
        <authorList>
            <person name="Mishra B."/>
        </authorList>
    </citation>
    <scope>NUCLEOTIDE SEQUENCE [LARGE SCALE GENOMIC DNA]</scope>
</reference>
<sequence>MVLKAWSKSDKLCGNLPLGLRVMGANLRGKKEDGWEGVLHRLENSSLDRKIDAVLRVGYDSLHEGDQSLFLHIAFFFNYELEDHVMDMLAEGSLDVRLGLKTLASKSLIHVLTEGRVVMHKLLQQVGRQTVQRQEPWKRKFLTDAHEIESGSRSVTGISLNTSTIADAVCISKSAFKNMRNLRFLSVYETRRDRDVRVHVHEDMEFPPRLRLLDWDVYPGKCLPRTFTPEYLVGLDLRHNMLEKLWEGIQPLTNLKKMVLTNSLCLKELPELSKATNLERLYLAGCESLVEIPSSIGNLPKLEELHADFCINLEVVPTLFSSSSLDRVNLVGCWQLKQIPSFYGNVTNLTVTDTMLLQELPETIGLWSSLESLSIWGSVNPYPFTNLNFPERSGADDIGSITDWLKDLHVLRHLYIVGCPKLASLPELPPSLKTIIINACESLETLTCFHIDSGIEDLNFPNCFKLGQEARRVITQQTFCKIACLPGKEMPAEFDHRALGSFLTIPSVFYRFRVCLLVTPKPHTYGGFVSVMCRTSLNGCLIAEEMIESLSCIRREHLFIFPYELFEEDGWLEQDNEVLFQFSVSSDQLEIVECGVQILTTDDDDESILSAGSYKTCSEELSGDDYESLSDGSIEFDEHRQ</sequence>
<dbReference type="InterPro" id="IPR011713">
    <property type="entry name" value="Leu-rich_rpt_3"/>
</dbReference>
<organism evidence="5 6">
    <name type="scientific">Microthlaspi erraticum</name>
    <dbReference type="NCBI Taxonomy" id="1685480"/>
    <lineage>
        <taxon>Eukaryota</taxon>
        <taxon>Viridiplantae</taxon>
        <taxon>Streptophyta</taxon>
        <taxon>Embryophyta</taxon>
        <taxon>Tracheophyta</taxon>
        <taxon>Spermatophyta</taxon>
        <taxon>Magnoliopsida</taxon>
        <taxon>eudicotyledons</taxon>
        <taxon>Gunneridae</taxon>
        <taxon>Pentapetalae</taxon>
        <taxon>rosids</taxon>
        <taxon>malvids</taxon>
        <taxon>Brassicales</taxon>
        <taxon>Brassicaceae</taxon>
        <taxon>Coluteocarpeae</taxon>
        <taxon>Microthlaspi</taxon>
    </lineage>
</organism>
<dbReference type="Gene3D" id="1.10.8.430">
    <property type="entry name" value="Helical domain of apoptotic protease-activating factors"/>
    <property type="match status" value="1"/>
</dbReference>
<dbReference type="GO" id="GO:0006952">
    <property type="term" value="P:defense response"/>
    <property type="evidence" value="ECO:0007669"/>
    <property type="project" value="InterPro"/>
</dbReference>
<feature type="region of interest" description="Disordered" evidence="3">
    <location>
        <begin position="618"/>
        <end position="641"/>
    </location>
</feature>
<dbReference type="PANTHER" id="PTHR11017">
    <property type="entry name" value="LEUCINE-RICH REPEAT-CONTAINING PROTEIN"/>
    <property type="match status" value="1"/>
</dbReference>
<dbReference type="FunFam" id="3.80.10.10:FF:000386">
    <property type="entry name" value="Disease resistance protein RPS4"/>
    <property type="match status" value="1"/>
</dbReference>
<evidence type="ECO:0000256" key="3">
    <source>
        <dbReference type="SAM" id="MobiDB-lite"/>
    </source>
</evidence>
<feature type="domain" description="Disease resistance protein Roq1-like winged-helix" evidence="4">
    <location>
        <begin position="64"/>
        <end position="134"/>
    </location>
</feature>
<dbReference type="InterPro" id="IPR042197">
    <property type="entry name" value="Apaf_helical"/>
</dbReference>
<keyword evidence="6" id="KW-1185">Reference proteome</keyword>
<dbReference type="Pfam" id="PF07725">
    <property type="entry name" value="LRR_3"/>
    <property type="match status" value="1"/>
</dbReference>
<accession>A0A6D2J3S5</accession>
<name>A0A6D2J3S5_9BRAS</name>
<dbReference type="Pfam" id="PF23282">
    <property type="entry name" value="WHD_ROQ1"/>
    <property type="match status" value="1"/>
</dbReference>
<dbReference type="InterPro" id="IPR032675">
    <property type="entry name" value="LRR_dom_sf"/>
</dbReference>
<comment type="caution">
    <text evidence="5">The sequence shown here is derived from an EMBL/GenBank/DDBJ whole genome shotgun (WGS) entry which is preliminary data.</text>
</comment>
<evidence type="ECO:0000259" key="4">
    <source>
        <dbReference type="Pfam" id="PF23282"/>
    </source>
</evidence>
<dbReference type="InterPro" id="IPR036390">
    <property type="entry name" value="WH_DNA-bd_sf"/>
</dbReference>
<dbReference type="PANTHER" id="PTHR11017:SF225">
    <property type="entry name" value="ADP-RIBOSYL CYCLASE_CYCLIC ADP-RIBOSE HYDROLASE-RELATED"/>
    <property type="match status" value="1"/>
</dbReference>
<keyword evidence="1" id="KW-0433">Leucine-rich repeat</keyword>
<dbReference type="SUPFAM" id="SSF46785">
    <property type="entry name" value="Winged helix' DNA-binding domain"/>
    <property type="match status" value="1"/>
</dbReference>
<gene>
    <name evidence="5" type="ORF">MERR_LOCUS21720</name>
</gene>
<evidence type="ECO:0000256" key="1">
    <source>
        <dbReference type="ARBA" id="ARBA00022614"/>
    </source>
</evidence>
<evidence type="ECO:0000313" key="6">
    <source>
        <dbReference type="Proteomes" id="UP000467841"/>
    </source>
</evidence>